<dbReference type="AlphaFoldDB" id="A0A837DDT3"/>
<feature type="chain" id="PRO_5032978619" description="Gram-positive cocci surface proteins LPxTG domain-containing protein" evidence="3">
    <location>
        <begin position="32"/>
        <end position="254"/>
    </location>
</feature>
<evidence type="ECO:0000313" key="4">
    <source>
        <dbReference type="EMBL" id="KHF46053.1"/>
    </source>
</evidence>
<feature type="region of interest" description="Disordered" evidence="1">
    <location>
        <begin position="148"/>
        <end position="217"/>
    </location>
</feature>
<feature type="transmembrane region" description="Helical" evidence="2">
    <location>
        <begin position="225"/>
        <end position="245"/>
    </location>
</feature>
<sequence>MTLDSRTRPRSVLAAGLIVGLVVGSGATASATETEEPRAASREGGVTTCDPFGGGPLVAVGESERITNLPDLVYEGGQPGVDTHLSITDVPEGITVTAIVVKGGARHNVYVPGERALSAEAPWKDLHAPPNDDGGIPVINHWFACGEESPTLEPTPESDVAVPAERPDAQDIGEKEPMANETEEQTLPPMTEATGSASPREAPAQEKTPNENAAADDLASTGFSGGWLVGLGVALLAGGGALLALTRRRRGKAS</sequence>
<proteinExistence type="predicted"/>
<evidence type="ECO:0000256" key="3">
    <source>
        <dbReference type="SAM" id="SignalP"/>
    </source>
</evidence>
<dbReference type="OrthoDB" id="3700838at2"/>
<keyword evidence="2" id="KW-0812">Transmembrane</keyword>
<feature type="compositionally biased region" description="Basic and acidic residues" evidence="1">
    <location>
        <begin position="165"/>
        <end position="178"/>
    </location>
</feature>
<protein>
    <recommendedName>
        <fullName evidence="6">Gram-positive cocci surface proteins LPxTG domain-containing protein</fullName>
    </recommendedName>
</protein>
<accession>A0A837DDT3</accession>
<keyword evidence="3" id="KW-0732">Signal</keyword>
<evidence type="ECO:0008006" key="6">
    <source>
        <dbReference type="Google" id="ProtNLM"/>
    </source>
</evidence>
<dbReference type="RefSeq" id="WP_015787385.1">
    <property type="nucleotide sequence ID" value="NZ_CALJZO010000125.1"/>
</dbReference>
<comment type="caution">
    <text evidence="4">The sequence shown here is derived from an EMBL/GenBank/DDBJ whole genome shotgun (WGS) entry which is preliminary data.</text>
</comment>
<reference evidence="4 5" key="1">
    <citation type="submission" date="2014-10" db="EMBL/GenBank/DDBJ databases">
        <title>Genome sequence of Micropolyspora internatus JCM3315.</title>
        <authorList>
            <person name="Shin S.-K."/>
            <person name="Yi H."/>
        </authorList>
    </citation>
    <scope>NUCLEOTIDE SEQUENCE [LARGE SCALE GENOMIC DNA]</scope>
    <source>
        <strain evidence="4 5">JCM 3315</strain>
    </source>
</reference>
<keyword evidence="2" id="KW-1133">Transmembrane helix</keyword>
<evidence type="ECO:0000256" key="1">
    <source>
        <dbReference type="SAM" id="MobiDB-lite"/>
    </source>
</evidence>
<evidence type="ECO:0000256" key="2">
    <source>
        <dbReference type="SAM" id="Phobius"/>
    </source>
</evidence>
<evidence type="ECO:0000313" key="5">
    <source>
        <dbReference type="Proteomes" id="UP000030848"/>
    </source>
</evidence>
<dbReference type="Proteomes" id="UP000030848">
    <property type="component" value="Unassembled WGS sequence"/>
</dbReference>
<organism evidence="4 5">
    <name type="scientific">Saccharomonospora viridis</name>
    <dbReference type="NCBI Taxonomy" id="1852"/>
    <lineage>
        <taxon>Bacteria</taxon>
        <taxon>Bacillati</taxon>
        <taxon>Actinomycetota</taxon>
        <taxon>Actinomycetes</taxon>
        <taxon>Pseudonocardiales</taxon>
        <taxon>Pseudonocardiaceae</taxon>
        <taxon>Saccharomonospora</taxon>
    </lineage>
</organism>
<dbReference type="EMBL" id="JRZE01000001">
    <property type="protein sequence ID" value="KHF46053.1"/>
    <property type="molecule type" value="Genomic_DNA"/>
</dbReference>
<gene>
    <name evidence="4" type="ORF">MINT15_03540</name>
</gene>
<keyword evidence="2" id="KW-0472">Membrane</keyword>
<feature type="compositionally biased region" description="Low complexity" evidence="1">
    <location>
        <begin position="148"/>
        <end position="158"/>
    </location>
</feature>
<dbReference type="OMA" id="HAPPNDD"/>
<dbReference type="NCBIfam" id="TIGR01167">
    <property type="entry name" value="LPXTG_anchor"/>
    <property type="match status" value="1"/>
</dbReference>
<feature type="region of interest" description="Disordered" evidence="1">
    <location>
        <begin position="29"/>
        <end position="52"/>
    </location>
</feature>
<feature type="signal peptide" evidence="3">
    <location>
        <begin position="1"/>
        <end position="31"/>
    </location>
</feature>
<name>A0A837DDT3_9PSEU</name>